<dbReference type="AlphaFoldDB" id="A0A4Q5J7A5"/>
<dbReference type="RefSeq" id="WP_129985446.1">
    <property type="nucleotide sequence ID" value="NZ_SDPU01000010.1"/>
</dbReference>
<organism evidence="1 2">
    <name type="scientific">Nocardioides iriomotensis</name>
    <dbReference type="NCBI Taxonomy" id="715784"/>
    <lineage>
        <taxon>Bacteria</taxon>
        <taxon>Bacillati</taxon>
        <taxon>Actinomycetota</taxon>
        <taxon>Actinomycetes</taxon>
        <taxon>Propionibacteriales</taxon>
        <taxon>Nocardioidaceae</taxon>
        <taxon>Nocardioides</taxon>
    </lineage>
</organism>
<comment type="caution">
    <text evidence="1">The sequence shown here is derived from an EMBL/GenBank/DDBJ whole genome shotgun (WGS) entry which is preliminary data.</text>
</comment>
<keyword evidence="2" id="KW-1185">Reference proteome</keyword>
<evidence type="ECO:0000313" key="2">
    <source>
        <dbReference type="Proteomes" id="UP000291189"/>
    </source>
</evidence>
<name>A0A4Q5J7A5_9ACTN</name>
<gene>
    <name evidence="1" type="ORF">ETU37_03330</name>
</gene>
<evidence type="ECO:0000313" key="1">
    <source>
        <dbReference type="EMBL" id="RYU14562.1"/>
    </source>
</evidence>
<dbReference type="EMBL" id="SDPU01000010">
    <property type="protein sequence ID" value="RYU14562.1"/>
    <property type="molecule type" value="Genomic_DNA"/>
</dbReference>
<sequence>MPDLRITTTSKRTLLWAAQLVDAQLLRTALDDAGVRWEPVRRATVADEAVVGVEIGMASADALFAAAAVGFAFRWHEQQDPRSRVGELYGFRVDRV</sequence>
<proteinExistence type="predicted"/>
<protein>
    <recommendedName>
        <fullName evidence="3">DUF2007 domain-containing protein</fullName>
    </recommendedName>
</protein>
<evidence type="ECO:0008006" key="3">
    <source>
        <dbReference type="Google" id="ProtNLM"/>
    </source>
</evidence>
<accession>A0A4Q5J7A5</accession>
<reference evidence="1 2" key="1">
    <citation type="submission" date="2019-01" db="EMBL/GenBank/DDBJ databases">
        <title>Nocardioides guangzhouensis sp. nov., an actinobacterium isolated from soil.</title>
        <authorList>
            <person name="Fu Y."/>
            <person name="Cai Y."/>
            <person name="Lin Z."/>
            <person name="Chen P."/>
        </authorList>
    </citation>
    <scope>NUCLEOTIDE SEQUENCE [LARGE SCALE GENOMIC DNA]</scope>
    <source>
        <strain evidence="1 2">NBRC 105384</strain>
    </source>
</reference>
<dbReference type="Proteomes" id="UP000291189">
    <property type="component" value="Unassembled WGS sequence"/>
</dbReference>